<feature type="compositionally biased region" description="Basic residues" evidence="1">
    <location>
        <begin position="82"/>
        <end position="96"/>
    </location>
</feature>
<evidence type="ECO:0000313" key="2">
    <source>
        <dbReference type="EMBL" id="CAA9329016.1"/>
    </source>
</evidence>
<sequence length="241" mass="25256">VVRPQAHRHPRIAVLPLRLRPPAAVGDGAARPSRRRRARAQRRSVARPARGPAARDGAADPGWAAVGAARAAAPDRPPWRPRAVRGARRGGRRRAASVRGAGGCAPRSRRLPVARATGAADRGPDGVRGALRLCRGSGDRARPAGPGAHRPGPARAADAGRRRHQVEPRGHPAALRAGGVLHGAAAGDLPRRGDRRRGRDAVGMAVDPRLARPQAVPPGRVPPPRRGIPSRRAAARGRGRP</sequence>
<reference evidence="2" key="1">
    <citation type="submission" date="2020-02" db="EMBL/GenBank/DDBJ databases">
        <authorList>
            <person name="Meier V. D."/>
        </authorList>
    </citation>
    <scope>NUCLEOTIDE SEQUENCE</scope>
    <source>
        <strain evidence="2">AVDCRST_MAG89</strain>
    </source>
</reference>
<protein>
    <submittedName>
        <fullName evidence="2">Uncharacterized protein</fullName>
    </submittedName>
</protein>
<feature type="region of interest" description="Disordered" evidence="1">
    <location>
        <begin position="22"/>
        <end position="241"/>
    </location>
</feature>
<feature type="non-terminal residue" evidence="2">
    <location>
        <position position="1"/>
    </location>
</feature>
<evidence type="ECO:0000256" key="1">
    <source>
        <dbReference type="SAM" id="MobiDB-lite"/>
    </source>
</evidence>
<dbReference type="EMBL" id="CADCTV010000430">
    <property type="protein sequence ID" value="CAA9329016.1"/>
    <property type="molecule type" value="Genomic_DNA"/>
</dbReference>
<feature type="compositionally biased region" description="Basic residues" evidence="1">
    <location>
        <begin position="32"/>
        <end position="45"/>
    </location>
</feature>
<name>A0A6J4LCV3_9BACT</name>
<proteinExistence type="predicted"/>
<feature type="compositionally biased region" description="Low complexity" evidence="1">
    <location>
        <begin position="143"/>
        <end position="157"/>
    </location>
</feature>
<feature type="compositionally biased region" description="Low complexity" evidence="1">
    <location>
        <begin position="201"/>
        <end position="214"/>
    </location>
</feature>
<dbReference type="AlphaFoldDB" id="A0A6J4LCV3"/>
<feature type="non-terminal residue" evidence="2">
    <location>
        <position position="241"/>
    </location>
</feature>
<organism evidence="2">
    <name type="scientific">uncultured Gemmatimonadota bacterium</name>
    <dbReference type="NCBI Taxonomy" id="203437"/>
    <lineage>
        <taxon>Bacteria</taxon>
        <taxon>Pseudomonadati</taxon>
        <taxon>Gemmatimonadota</taxon>
        <taxon>environmental samples</taxon>
    </lineage>
</organism>
<gene>
    <name evidence="2" type="ORF">AVDCRST_MAG89-2035</name>
</gene>
<feature type="compositionally biased region" description="Pro residues" evidence="1">
    <location>
        <begin position="215"/>
        <end position="226"/>
    </location>
</feature>
<accession>A0A6J4LCV3</accession>
<feature type="compositionally biased region" description="Low complexity" evidence="1">
    <location>
        <begin position="46"/>
        <end position="74"/>
    </location>
</feature>
<feature type="compositionally biased region" description="Basic and acidic residues" evidence="1">
    <location>
        <begin position="189"/>
        <end position="200"/>
    </location>
</feature>